<accession>A0AAW1WH12</accession>
<protein>
    <submittedName>
        <fullName evidence="2">Uncharacterized protein</fullName>
    </submittedName>
</protein>
<feature type="compositionally biased region" description="Basic and acidic residues" evidence="1">
    <location>
        <begin position="1"/>
        <end position="24"/>
    </location>
</feature>
<organism evidence="2 3">
    <name type="scientific">Rubus argutus</name>
    <name type="common">Southern blackberry</name>
    <dbReference type="NCBI Taxonomy" id="59490"/>
    <lineage>
        <taxon>Eukaryota</taxon>
        <taxon>Viridiplantae</taxon>
        <taxon>Streptophyta</taxon>
        <taxon>Embryophyta</taxon>
        <taxon>Tracheophyta</taxon>
        <taxon>Spermatophyta</taxon>
        <taxon>Magnoliopsida</taxon>
        <taxon>eudicotyledons</taxon>
        <taxon>Gunneridae</taxon>
        <taxon>Pentapetalae</taxon>
        <taxon>rosids</taxon>
        <taxon>fabids</taxon>
        <taxon>Rosales</taxon>
        <taxon>Rosaceae</taxon>
        <taxon>Rosoideae</taxon>
        <taxon>Rosoideae incertae sedis</taxon>
        <taxon>Rubus</taxon>
    </lineage>
</organism>
<dbReference type="AlphaFoldDB" id="A0AAW1WH12"/>
<evidence type="ECO:0000256" key="1">
    <source>
        <dbReference type="SAM" id="MobiDB-lite"/>
    </source>
</evidence>
<evidence type="ECO:0000313" key="3">
    <source>
        <dbReference type="Proteomes" id="UP001457282"/>
    </source>
</evidence>
<reference evidence="2 3" key="1">
    <citation type="journal article" date="2023" name="G3 (Bethesda)">
        <title>A chromosome-length genome assembly and annotation of blackberry (Rubus argutus, cv. 'Hillquist').</title>
        <authorList>
            <person name="Bruna T."/>
            <person name="Aryal R."/>
            <person name="Dudchenko O."/>
            <person name="Sargent D.J."/>
            <person name="Mead D."/>
            <person name="Buti M."/>
            <person name="Cavallini A."/>
            <person name="Hytonen T."/>
            <person name="Andres J."/>
            <person name="Pham M."/>
            <person name="Weisz D."/>
            <person name="Mascagni F."/>
            <person name="Usai G."/>
            <person name="Natali L."/>
            <person name="Bassil N."/>
            <person name="Fernandez G.E."/>
            <person name="Lomsadze A."/>
            <person name="Armour M."/>
            <person name="Olukolu B."/>
            <person name="Poorten T."/>
            <person name="Britton C."/>
            <person name="Davik J."/>
            <person name="Ashrafi H."/>
            <person name="Aiden E.L."/>
            <person name="Borodovsky M."/>
            <person name="Worthington M."/>
        </authorList>
    </citation>
    <scope>NUCLEOTIDE SEQUENCE [LARGE SCALE GENOMIC DNA]</scope>
    <source>
        <strain evidence="2">PI 553951</strain>
    </source>
</reference>
<sequence length="76" mass="8375">MHVEAREPEERAATEKDGERKAEKMGSAAKVSNGDMAVVVGLFKVESHWRGEAMEVGEAAILTRFGFWEGEALLQL</sequence>
<keyword evidence="3" id="KW-1185">Reference proteome</keyword>
<evidence type="ECO:0000313" key="2">
    <source>
        <dbReference type="EMBL" id="KAK9924114.1"/>
    </source>
</evidence>
<proteinExistence type="predicted"/>
<name>A0AAW1WH12_RUBAR</name>
<gene>
    <name evidence="2" type="ORF">M0R45_032501</name>
</gene>
<feature type="region of interest" description="Disordered" evidence="1">
    <location>
        <begin position="1"/>
        <end position="28"/>
    </location>
</feature>
<comment type="caution">
    <text evidence="2">The sequence shown here is derived from an EMBL/GenBank/DDBJ whole genome shotgun (WGS) entry which is preliminary data.</text>
</comment>
<dbReference type="EMBL" id="JBEDUW010000006">
    <property type="protein sequence ID" value="KAK9924114.1"/>
    <property type="molecule type" value="Genomic_DNA"/>
</dbReference>
<dbReference type="Proteomes" id="UP001457282">
    <property type="component" value="Unassembled WGS sequence"/>
</dbReference>